<feature type="region of interest" description="Disordered" evidence="1">
    <location>
        <begin position="507"/>
        <end position="526"/>
    </location>
</feature>
<dbReference type="OrthoDB" id="2137681at2759"/>
<feature type="compositionally biased region" description="Low complexity" evidence="1">
    <location>
        <begin position="756"/>
        <end position="768"/>
    </location>
</feature>
<feature type="region of interest" description="Disordered" evidence="1">
    <location>
        <begin position="225"/>
        <end position="251"/>
    </location>
</feature>
<feature type="region of interest" description="Disordered" evidence="1">
    <location>
        <begin position="1080"/>
        <end position="1108"/>
    </location>
</feature>
<evidence type="ECO:0000313" key="3">
    <source>
        <dbReference type="Proteomes" id="UP000243308"/>
    </source>
</evidence>
<gene>
    <name evidence="2" type="ORF">MVEG_11391</name>
</gene>
<sequence>MSEATTPSPTSAGSSVASENRANLSSSDVDNASSGSSDGLNETNSEVRSSLESKRKTNKKKNHKRRVAKKDALHSEQEFTCQDNIEETSSPSESDIDNTTHQIQDEGNTGVDTLTVPSPEETSDALPNARLPPATLSPVGVVIVKTDPYSTRDHDIWADDGRKSDDTSSSTSVANSDVSDVSPSSNFNLVMGSISEWESGFQEGGLKRQKGELEQGRLLSQQHLVPGLQPQEHHQRQEKRSMNESETFPPLDSTNIIATDISIEQDHLPEKPSWHDSNAVVATSAIQCLTNAKNMELSYVAILSAINILSTHHRSTDDKDDATRANAKARHVEKLYSILLRIMTQKNVADLLGQETVRQGDLTPEALYLQLYSSVLTANYHFQIKDHVLLSQYLIDRQKFDDAISCLNNIDRLQWTAIVFRTAINCHLFSKPRQIHEADVLLDQYLNLNAVKQAPDQRRDSGITYASLEEDRLRQSIIRKWFKARLDASKWEEVKELYEQRRARLTAHEQVRSSNGASDSTETKPSYALEPSTHIQFVKDPVAAQQASDRFDTAKNKPRPFSFLSTLKFSSSSGPGSNSLATQNMTSGTSISVSTQLQNRQLTALDNHMLEECISYRQYEYGWKQVYERMGPSLEDKDTTRLAMRLCKRAFLNHAENNEQEGPSLKVLTDLAVESELDQDSLNPADYGFDYVTWAEDATETCQQGDPDIWEARAWAVYNKAMMSPIAFHNGASPSPSPTGAHPSSQQPSNGARPKSMTSTIGGTSTMSPLSAMTGTKSLTMFLHNILKVSINSTDRSSRYQKAFRIYGTMRGDPFNQYQAQLRDPFVVTCVIKAIYDQVMAVARKPGDISENQGSESILLAPAAQQSNISLFSIKSSGNGSPPLGLLFDLAFEIYADMRNLGPIRNLPQLVALVPLTPLVKTPVTHQPSSYFFGRSSSTLSAVSPSTPTVDMETPSTTLQGLNPTLVPNPQARPLPSELYLALLHLCIQVPDKTISLQVVKTIVADMMTIVGQQACDLDRHLAAALQMYHDRWMCLPVPVVPERRFEKDPVEEVSPSLADTGCIFREWMYRSEEYIREHASSSSNSSSASTSSSDLRDGLSQSVSSPDQVVEIVSPTDCVLVPDTIQEIHSIPGVKSRLPSSSSYSSSQRASETGPKPEPADKVEEEEQENESSHYGISKHDADLDELDKYLGDARNQDTCNDRFYWDLIESDTNPVLSSMQFSRKRARAMWRHVGRV</sequence>
<accession>A0A086TLN9</accession>
<feature type="compositionally biased region" description="Basic residues" evidence="1">
    <location>
        <begin position="56"/>
        <end position="68"/>
    </location>
</feature>
<feature type="region of interest" description="Disordered" evidence="1">
    <location>
        <begin position="944"/>
        <end position="965"/>
    </location>
</feature>
<keyword evidence="3" id="KW-1185">Reference proteome</keyword>
<name>A0A086TLN9_9FUNG</name>
<feature type="compositionally biased region" description="Basic and acidic residues" evidence="1">
    <location>
        <begin position="151"/>
        <end position="166"/>
    </location>
</feature>
<feature type="compositionally biased region" description="Low complexity" evidence="1">
    <location>
        <begin position="1"/>
        <end position="38"/>
    </location>
</feature>
<organism evidence="2 3">
    <name type="scientific">Podila verticillata NRRL 6337</name>
    <dbReference type="NCBI Taxonomy" id="1069443"/>
    <lineage>
        <taxon>Eukaryota</taxon>
        <taxon>Fungi</taxon>
        <taxon>Fungi incertae sedis</taxon>
        <taxon>Mucoromycota</taxon>
        <taxon>Mortierellomycotina</taxon>
        <taxon>Mortierellomycetes</taxon>
        <taxon>Mortierellales</taxon>
        <taxon>Mortierellaceae</taxon>
        <taxon>Podila</taxon>
    </lineage>
</organism>
<feature type="compositionally biased region" description="Polar residues" evidence="1">
    <location>
        <begin position="78"/>
        <end position="116"/>
    </location>
</feature>
<feature type="region of interest" description="Disordered" evidence="1">
    <location>
        <begin position="1"/>
        <end position="134"/>
    </location>
</feature>
<feature type="compositionally biased region" description="Low complexity" evidence="1">
    <location>
        <begin position="1081"/>
        <end position="1094"/>
    </location>
</feature>
<evidence type="ECO:0000313" key="2">
    <source>
        <dbReference type="EMBL" id="KFH62866.1"/>
    </source>
</evidence>
<reference evidence="2 3" key="1">
    <citation type="submission" date="2011-02" db="EMBL/GenBank/DDBJ databases">
        <title>The Genome Sequence of Mortierella verticillata NRRL 6337.</title>
        <authorList>
            <consortium name="The Broad Institute Genome Sequencing Platform"/>
            <person name="Russ C."/>
            <person name="Cuomo C."/>
            <person name="Burger G."/>
            <person name="Gray M.W."/>
            <person name="Holland P.W.H."/>
            <person name="King N."/>
            <person name="Lang F.B.F."/>
            <person name="Roger A.J."/>
            <person name="Ruiz-Trillo I."/>
            <person name="Young S.K."/>
            <person name="Zeng Q."/>
            <person name="Gargeya S."/>
            <person name="Alvarado L."/>
            <person name="Berlin A."/>
            <person name="Chapman S.B."/>
            <person name="Chen Z."/>
            <person name="Freedman E."/>
            <person name="Gellesch M."/>
            <person name="Goldberg J."/>
            <person name="Griggs A."/>
            <person name="Gujja S."/>
            <person name="Heilman E."/>
            <person name="Heiman D."/>
            <person name="Howarth C."/>
            <person name="Mehta T."/>
            <person name="Neiman D."/>
            <person name="Pearson M."/>
            <person name="Roberts A."/>
            <person name="Saif S."/>
            <person name="Shea T."/>
            <person name="Shenoy N."/>
            <person name="Sisk P."/>
            <person name="Stolte C."/>
            <person name="Sykes S."/>
            <person name="White J."/>
            <person name="Yandava C."/>
            <person name="Haas B."/>
            <person name="Nusbaum C."/>
            <person name="Birren B."/>
        </authorList>
    </citation>
    <scope>NUCLEOTIDE SEQUENCE [LARGE SCALE GENOMIC DNA]</scope>
    <source>
        <strain evidence="2 3">NRRL 6337</strain>
    </source>
</reference>
<feature type="compositionally biased region" description="Low complexity" evidence="1">
    <location>
        <begin position="167"/>
        <end position="185"/>
    </location>
</feature>
<feature type="region of interest" description="Disordered" evidence="1">
    <location>
        <begin position="151"/>
        <end position="185"/>
    </location>
</feature>
<dbReference type="AlphaFoldDB" id="A0A086TLN9"/>
<protein>
    <submittedName>
        <fullName evidence="2">Uncharacterized protein</fullName>
    </submittedName>
</protein>
<dbReference type="EMBL" id="KN042430">
    <property type="protein sequence ID" value="KFH62866.1"/>
    <property type="molecule type" value="Genomic_DNA"/>
</dbReference>
<feature type="compositionally biased region" description="Polar residues" evidence="1">
    <location>
        <begin position="954"/>
        <end position="965"/>
    </location>
</feature>
<proteinExistence type="predicted"/>
<feature type="compositionally biased region" description="Basic and acidic residues" evidence="1">
    <location>
        <begin position="231"/>
        <end position="243"/>
    </location>
</feature>
<dbReference type="Proteomes" id="UP000243308">
    <property type="component" value="Unassembled WGS sequence"/>
</dbReference>
<feature type="region of interest" description="Disordered" evidence="1">
    <location>
        <begin position="729"/>
        <end position="769"/>
    </location>
</feature>
<evidence type="ECO:0000256" key="1">
    <source>
        <dbReference type="SAM" id="MobiDB-lite"/>
    </source>
</evidence>
<feature type="compositionally biased region" description="Polar residues" evidence="1">
    <location>
        <begin position="39"/>
        <end position="48"/>
    </location>
</feature>
<feature type="region of interest" description="Disordered" evidence="1">
    <location>
        <begin position="1132"/>
        <end position="1182"/>
    </location>
</feature>
<feature type="compositionally biased region" description="Polar residues" evidence="1">
    <location>
        <begin position="512"/>
        <end position="524"/>
    </location>
</feature>